<dbReference type="RefSeq" id="WP_377062114.1">
    <property type="nucleotide sequence ID" value="NZ_JBHSJJ010000002.1"/>
</dbReference>
<evidence type="ECO:0000256" key="1">
    <source>
        <dbReference type="ARBA" id="ARBA00022801"/>
    </source>
</evidence>
<dbReference type="Pfam" id="PF03629">
    <property type="entry name" value="SASA"/>
    <property type="match status" value="1"/>
</dbReference>
<evidence type="ECO:0000313" key="4">
    <source>
        <dbReference type="Proteomes" id="UP001595818"/>
    </source>
</evidence>
<feature type="domain" description="Sialate O-acetylesterase" evidence="2">
    <location>
        <begin position="313"/>
        <end position="422"/>
    </location>
</feature>
<dbReference type="Proteomes" id="UP001595818">
    <property type="component" value="Unassembled WGS sequence"/>
</dbReference>
<accession>A0ABV9SXH0</accession>
<evidence type="ECO:0000313" key="3">
    <source>
        <dbReference type="EMBL" id="MFC4871026.1"/>
    </source>
</evidence>
<reference evidence="4" key="1">
    <citation type="journal article" date="2019" name="Int. J. Syst. Evol. Microbiol.">
        <title>The Global Catalogue of Microorganisms (GCM) 10K type strain sequencing project: providing services to taxonomists for standard genome sequencing and annotation.</title>
        <authorList>
            <consortium name="The Broad Institute Genomics Platform"/>
            <consortium name="The Broad Institute Genome Sequencing Center for Infectious Disease"/>
            <person name="Wu L."/>
            <person name="Ma J."/>
        </authorList>
    </citation>
    <scope>NUCLEOTIDE SEQUENCE [LARGE SCALE GENOMIC DNA]</scope>
    <source>
        <strain evidence="4">CGMCC 4.7466</strain>
    </source>
</reference>
<proteinExistence type="predicted"/>
<dbReference type="SUPFAM" id="SSF52266">
    <property type="entry name" value="SGNH hydrolase"/>
    <property type="match status" value="1"/>
</dbReference>
<dbReference type="InterPro" id="IPR008979">
    <property type="entry name" value="Galactose-bd-like_sf"/>
</dbReference>
<protein>
    <submittedName>
        <fullName evidence="3">Sialate O-acetylesterase</fullName>
    </submittedName>
</protein>
<dbReference type="PANTHER" id="PTHR22901:SF0">
    <property type="entry name" value="SIALATE O-ACETYLESTERASE"/>
    <property type="match status" value="1"/>
</dbReference>
<comment type="caution">
    <text evidence="3">The sequence shown here is derived from an EMBL/GenBank/DDBJ whole genome shotgun (WGS) entry which is preliminary data.</text>
</comment>
<evidence type="ECO:0000259" key="2">
    <source>
        <dbReference type="Pfam" id="PF03629"/>
    </source>
</evidence>
<dbReference type="InterPro" id="IPR036514">
    <property type="entry name" value="SGNH_hydro_sf"/>
</dbReference>
<dbReference type="InterPro" id="IPR039329">
    <property type="entry name" value="SIAE"/>
</dbReference>
<sequence length="535" mass="61301">MEHPIMGWEWIPHSSIMDAEKELSDADFPEIRLFSVPLHPSPEPLKDFCKGEWELAGPRSLADFSASAWFFAKNLYQSLNIPIGIIHSSWGGTSILAWTNQAALEDFRDSLEIGDFSEVYDPNTWKTVVQESIENQRQRRIQMSYPRPEIKELVLDDSYDDSQWEEVDLAKDEYEHGYVVWLRKKFRVPEDRKTDFFLSLGFLNRQSHVYINGKELGYFQYPAPVKAKVPAGLLKPGENLITIRLSSQWGAARFHGDEDMFFLQDSHGTFFLPLHNGWKTRSELAPILPEKPSYANHPGFLFNGMVSPVIPYGIKGFIWDQGSADIGRVNMYSRLFKRLINDWRSFWGDDQLPFLFVQNTNTHTSHEFEKRSFGRSHLREAQARALELPHTGMVVSVDIGDPYDVHPKNKQEFGRRLALQALRKVYGKDITADGPFYQSHTVRGDTVVVSIKDNSHQFTELKHEGDDCGFELADEAGDFFPAKALLVGKEIYVRSGKVARPKMLRYAWGDNPKTCVFNGSGLPLAPFYVEINEDH</sequence>
<dbReference type="EMBL" id="JBHSJJ010000002">
    <property type="protein sequence ID" value="MFC4871026.1"/>
    <property type="molecule type" value="Genomic_DNA"/>
</dbReference>
<dbReference type="Gene3D" id="3.40.50.1110">
    <property type="entry name" value="SGNH hydrolase"/>
    <property type="match status" value="2"/>
</dbReference>
<dbReference type="InterPro" id="IPR005181">
    <property type="entry name" value="SASA"/>
</dbReference>
<keyword evidence="4" id="KW-1185">Reference proteome</keyword>
<dbReference type="SUPFAM" id="SSF49785">
    <property type="entry name" value="Galactose-binding domain-like"/>
    <property type="match status" value="1"/>
</dbReference>
<gene>
    <name evidence="3" type="ORF">ACFPFU_04960</name>
</gene>
<keyword evidence="1" id="KW-0378">Hydrolase</keyword>
<name>A0ABV9SXH0_9BACT</name>
<organism evidence="3 4">
    <name type="scientific">Negadavirga shengliensis</name>
    <dbReference type="NCBI Taxonomy" id="1389218"/>
    <lineage>
        <taxon>Bacteria</taxon>
        <taxon>Pseudomonadati</taxon>
        <taxon>Bacteroidota</taxon>
        <taxon>Cytophagia</taxon>
        <taxon>Cytophagales</taxon>
        <taxon>Cyclobacteriaceae</taxon>
        <taxon>Negadavirga</taxon>
    </lineage>
</organism>
<dbReference type="PANTHER" id="PTHR22901">
    <property type="entry name" value="SIALATE O-ACETYLESTERASE"/>
    <property type="match status" value="1"/>
</dbReference>